<dbReference type="Proteomes" id="UP000694522">
    <property type="component" value="Unplaced"/>
</dbReference>
<keyword evidence="4" id="KW-0372">Hormone</keyword>
<dbReference type="InterPro" id="IPR001400">
    <property type="entry name" value="Somatotropin/Prolactin"/>
</dbReference>
<dbReference type="SUPFAM" id="SSF47266">
    <property type="entry name" value="4-helical cytokines"/>
    <property type="match status" value="1"/>
</dbReference>
<feature type="chain" id="PRO_5034114707" description="Prolactin-like protein" evidence="5">
    <location>
        <begin position="29"/>
        <end position="204"/>
    </location>
</feature>
<sequence>ASPGLPGEAGAAAALALLWLLLCAPGDASCRFLTVASPLDRVTRHPGRIHSLSTENHFPPRDNELGKPARKCHTSGMLIPNGKEYPQRIPLREELTHLILRLLQAWKEPLSHFNKHIGKAKQISNMIHELKIGIEKVTEKMQSMGINSNSLNGMASSEATGLSISNEVNMMSDSDSIHCFRRDSNKVQSYLKILKCRIMPENSC</sequence>
<evidence type="ECO:0000313" key="6">
    <source>
        <dbReference type="Ensembl" id="ENSACOP00000018048.1"/>
    </source>
</evidence>
<reference evidence="6" key="1">
    <citation type="submission" date="2025-08" db="UniProtKB">
        <authorList>
            <consortium name="Ensembl"/>
        </authorList>
    </citation>
    <scope>IDENTIFICATION</scope>
</reference>
<dbReference type="PRINTS" id="PR00836">
    <property type="entry name" value="SOMATOTROPIN"/>
</dbReference>
<dbReference type="GO" id="GO:0046427">
    <property type="term" value="P:positive regulation of receptor signaling pathway via JAK-STAT"/>
    <property type="evidence" value="ECO:0007669"/>
    <property type="project" value="TreeGrafter"/>
</dbReference>
<dbReference type="Ensembl" id="ENSACOT00000018705.1">
    <property type="protein sequence ID" value="ENSACOP00000018048.1"/>
    <property type="gene ID" value="ENSACOG00000012467.1"/>
</dbReference>
<keyword evidence="7" id="KW-1185">Reference proteome</keyword>
<dbReference type="InterPro" id="IPR018116">
    <property type="entry name" value="Somatotropin_CS"/>
</dbReference>
<evidence type="ECO:0008006" key="8">
    <source>
        <dbReference type="Google" id="ProtNLM"/>
    </source>
</evidence>
<dbReference type="AlphaFoldDB" id="A0A8B9G174"/>
<dbReference type="PANTHER" id="PTHR11417">
    <property type="entry name" value="SOMATOTROPIN,PROLACTIN"/>
    <property type="match status" value="1"/>
</dbReference>
<reference evidence="6" key="2">
    <citation type="submission" date="2025-09" db="UniProtKB">
        <authorList>
            <consortium name="Ensembl"/>
        </authorList>
    </citation>
    <scope>IDENTIFICATION</scope>
</reference>
<keyword evidence="5" id="KW-0732">Signal</keyword>
<evidence type="ECO:0000256" key="1">
    <source>
        <dbReference type="ARBA" id="ARBA00004613"/>
    </source>
</evidence>
<evidence type="ECO:0000256" key="4">
    <source>
        <dbReference type="RuleBase" id="RU003618"/>
    </source>
</evidence>
<feature type="signal peptide" evidence="5">
    <location>
        <begin position="1"/>
        <end position="28"/>
    </location>
</feature>
<dbReference type="PANTHER" id="PTHR11417:SF33">
    <property type="entry name" value="PROLACTIN LIKE"/>
    <property type="match status" value="1"/>
</dbReference>
<evidence type="ECO:0000256" key="5">
    <source>
        <dbReference type="SAM" id="SignalP"/>
    </source>
</evidence>
<dbReference type="Pfam" id="PF00103">
    <property type="entry name" value="Hormone_1"/>
    <property type="match status" value="1"/>
</dbReference>
<keyword evidence="3" id="KW-0964">Secreted</keyword>
<organism evidence="6 7">
    <name type="scientific">Amazona collaria</name>
    <name type="common">yellow-billed parrot</name>
    <dbReference type="NCBI Taxonomy" id="241587"/>
    <lineage>
        <taxon>Eukaryota</taxon>
        <taxon>Metazoa</taxon>
        <taxon>Chordata</taxon>
        <taxon>Craniata</taxon>
        <taxon>Vertebrata</taxon>
        <taxon>Euteleostomi</taxon>
        <taxon>Archelosauria</taxon>
        <taxon>Archosauria</taxon>
        <taxon>Dinosauria</taxon>
        <taxon>Saurischia</taxon>
        <taxon>Theropoda</taxon>
        <taxon>Coelurosauria</taxon>
        <taxon>Aves</taxon>
        <taxon>Neognathae</taxon>
        <taxon>Neoaves</taxon>
        <taxon>Telluraves</taxon>
        <taxon>Australaves</taxon>
        <taxon>Psittaciformes</taxon>
        <taxon>Psittacidae</taxon>
        <taxon>Amazona</taxon>
    </lineage>
</organism>
<dbReference type="InterPro" id="IPR009079">
    <property type="entry name" value="4_helix_cytokine-like_core"/>
</dbReference>
<comment type="similarity">
    <text evidence="2 4">Belongs to the somatotropin/prolactin family.</text>
</comment>
<comment type="subcellular location">
    <subcellularLocation>
        <location evidence="1 4">Secreted</location>
    </subcellularLocation>
</comment>
<dbReference type="GO" id="GO:0005615">
    <property type="term" value="C:extracellular space"/>
    <property type="evidence" value="ECO:0007669"/>
    <property type="project" value="TreeGrafter"/>
</dbReference>
<accession>A0A8B9G174</accession>
<proteinExistence type="inferred from homology"/>
<dbReference type="GO" id="GO:0005179">
    <property type="term" value="F:hormone activity"/>
    <property type="evidence" value="ECO:0007669"/>
    <property type="project" value="UniProtKB-KW"/>
</dbReference>
<dbReference type="PROSITE" id="PS00338">
    <property type="entry name" value="SOMATOTROPIN_2"/>
    <property type="match status" value="1"/>
</dbReference>
<name>A0A8B9G174_9PSIT</name>
<evidence type="ECO:0000313" key="7">
    <source>
        <dbReference type="Proteomes" id="UP000694522"/>
    </source>
</evidence>
<dbReference type="Gene3D" id="1.20.1250.10">
    <property type="match status" value="1"/>
</dbReference>
<evidence type="ECO:0000256" key="3">
    <source>
        <dbReference type="ARBA" id="ARBA00022525"/>
    </source>
</evidence>
<protein>
    <recommendedName>
        <fullName evidence="8">Prolactin-like protein</fullName>
    </recommendedName>
</protein>
<evidence type="ECO:0000256" key="2">
    <source>
        <dbReference type="ARBA" id="ARBA00008474"/>
    </source>
</evidence>
<dbReference type="GO" id="GO:0031667">
    <property type="term" value="P:response to nutrient levels"/>
    <property type="evidence" value="ECO:0007669"/>
    <property type="project" value="TreeGrafter"/>
</dbReference>